<evidence type="ECO:0000313" key="1">
    <source>
        <dbReference type="EMBL" id="TLG87748.1"/>
    </source>
</evidence>
<dbReference type="InterPro" id="IPR011006">
    <property type="entry name" value="CheY-like_superfamily"/>
</dbReference>
<protein>
    <submittedName>
        <fullName evidence="1">Response regulator</fullName>
    </submittedName>
</protein>
<dbReference type="RefSeq" id="WP_138453937.1">
    <property type="nucleotide sequence ID" value="NZ_VBVZ01000709.1"/>
</dbReference>
<dbReference type="EMBL" id="VBVZ01000709">
    <property type="protein sequence ID" value="TLG87748.1"/>
    <property type="molecule type" value="Genomic_DNA"/>
</dbReference>
<proteinExistence type="predicted"/>
<dbReference type="SUPFAM" id="SSF52172">
    <property type="entry name" value="CheY-like"/>
    <property type="match status" value="1"/>
</dbReference>
<dbReference type="Proteomes" id="UP000304941">
    <property type="component" value="Unassembled WGS sequence"/>
</dbReference>
<accession>A0ABY2TWK3</accession>
<comment type="caution">
    <text evidence="1">The sequence shown here is derived from an EMBL/GenBank/DDBJ whole genome shotgun (WGS) entry which is preliminary data.</text>
</comment>
<gene>
    <name evidence="1" type="ORF">FEM54_29325</name>
</gene>
<dbReference type="Gene3D" id="3.40.50.2300">
    <property type="match status" value="1"/>
</dbReference>
<sequence>MPTRSLRILIADHVHLQRLNLERMLNHCGYHRVAPVSSLEELLAMIDHAIDPFDLLLINSAFVGGAMLDLEAFCHDCPRVHHALIYEGLPLTEPKAEGKPPARVIKKLPGVPDTAAIKGFMDQIDPARPTPSRYFFRTPAR</sequence>
<keyword evidence="2" id="KW-1185">Reference proteome</keyword>
<organism evidence="1 2">
    <name type="scientific">Pseudomonas edaphica</name>
    <dbReference type="NCBI Taxonomy" id="2006980"/>
    <lineage>
        <taxon>Bacteria</taxon>
        <taxon>Pseudomonadati</taxon>
        <taxon>Pseudomonadota</taxon>
        <taxon>Gammaproteobacteria</taxon>
        <taxon>Pseudomonadales</taxon>
        <taxon>Pseudomonadaceae</taxon>
        <taxon>Pseudomonas</taxon>
    </lineage>
</organism>
<evidence type="ECO:0000313" key="2">
    <source>
        <dbReference type="Proteomes" id="UP000304941"/>
    </source>
</evidence>
<name>A0ABY2TWK3_9PSED</name>
<reference evidence="1 2" key="1">
    <citation type="submission" date="2019-05" db="EMBL/GenBank/DDBJ databases">
        <title>Pseudomonas edaphica sp. nov., isolated from rhizospheric soil of Cistus ladanifer L. in Spain.</title>
        <authorList>
            <person name="Peix A."/>
        </authorList>
    </citation>
    <scope>NUCLEOTIDE SEQUENCE [LARGE SCALE GENOMIC DNA]</scope>
    <source>
        <strain evidence="1 2">RD25</strain>
    </source>
</reference>